<gene>
    <name evidence="2" type="ORF">LC087_02020</name>
</gene>
<sequence>MFEIKTINANDTYELRKDVLNYPTIDECQYKGDLLEQTVHIGATKDEQIIGVASFYHETNKELKNRNMYRLKGLAIDPKHRNQLRGQTLLLFAENILRQKGVELIWCTTKLKNIDYYHHLGFKKVERLIQSPSKGLQVLMYKMI</sequence>
<protein>
    <submittedName>
        <fullName evidence="2">GNAT family N-acetyltransferase</fullName>
    </submittedName>
</protein>
<keyword evidence="3" id="KW-1185">Reference proteome</keyword>
<reference evidence="2 3" key="1">
    <citation type="submission" date="2023-06" db="EMBL/GenBank/DDBJ databases">
        <title>Five Gram-positive bacteria isolated from mangrove sediments in Shenzhen, Guangdong, China.</title>
        <authorList>
            <person name="Yu S."/>
            <person name="Zheng W."/>
            <person name="Huang Y."/>
        </authorList>
    </citation>
    <scope>NUCLEOTIDE SEQUENCE [LARGE SCALE GENOMIC DNA]</scope>
    <source>
        <strain evidence="2 3">SaN35-3</strain>
    </source>
</reference>
<organism evidence="2 3">
    <name type="scientific">Bacillus carboniphilus</name>
    <dbReference type="NCBI Taxonomy" id="86663"/>
    <lineage>
        <taxon>Bacteria</taxon>
        <taxon>Bacillati</taxon>
        <taxon>Bacillota</taxon>
        <taxon>Bacilli</taxon>
        <taxon>Bacillales</taxon>
        <taxon>Bacillaceae</taxon>
        <taxon>Bacillus</taxon>
    </lineage>
</organism>
<proteinExistence type="predicted"/>
<dbReference type="PROSITE" id="PS51186">
    <property type="entry name" value="GNAT"/>
    <property type="match status" value="1"/>
</dbReference>
<dbReference type="EMBL" id="CP129013">
    <property type="protein sequence ID" value="WLR43019.1"/>
    <property type="molecule type" value="Genomic_DNA"/>
</dbReference>
<dbReference type="InterPro" id="IPR000182">
    <property type="entry name" value="GNAT_dom"/>
</dbReference>
<accession>A0ABY9JW50</accession>
<dbReference type="Pfam" id="PF00583">
    <property type="entry name" value="Acetyltransf_1"/>
    <property type="match status" value="1"/>
</dbReference>
<dbReference type="InterPro" id="IPR016181">
    <property type="entry name" value="Acyl_CoA_acyltransferase"/>
</dbReference>
<dbReference type="CDD" id="cd04301">
    <property type="entry name" value="NAT_SF"/>
    <property type="match status" value="1"/>
</dbReference>
<feature type="domain" description="N-acetyltransferase" evidence="1">
    <location>
        <begin position="1"/>
        <end position="144"/>
    </location>
</feature>
<evidence type="ECO:0000313" key="2">
    <source>
        <dbReference type="EMBL" id="WLR43019.1"/>
    </source>
</evidence>
<dbReference type="Gene3D" id="3.40.630.30">
    <property type="match status" value="1"/>
</dbReference>
<dbReference type="SUPFAM" id="SSF55729">
    <property type="entry name" value="Acyl-CoA N-acyltransferases (Nat)"/>
    <property type="match status" value="1"/>
</dbReference>
<name>A0ABY9JW50_9BACI</name>
<evidence type="ECO:0000313" key="3">
    <source>
        <dbReference type="Proteomes" id="UP001197974"/>
    </source>
</evidence>
<evidence type="ECO:0000259" key="1">
    <source>
        <dbReference type="PROSITE" id="PS51186"/>
    </source>
</evidence>
<dbReference type="Proteomes" id="UP001197974">
    <property type="component" value="Chromosome"/>
</dbReference>
<dbReference type="RefSeq" id="WP_226538837.1">
    <property type="nucleotide sequence ID" value="NZ_CP129013.1"/>
</dbReference>